<gene>
    <name evidence="1" type="ORF">EVAR_26089_1</name>
</gene>
<proteinExistence type="predicted"/>
<reference evidence="1 2" key="1">
    <citation type="journal article" date="2019" name="Commun. Biol.">
        <title>The bagworm genome reveals a unique fibroin gene that provides high tensile strength.</title>
        <authorList>
            <person name="Kono N."/>
            <person name="Nakamura H."/>
            <person name="Ohtoshi R."/>
            <person name="Tomita M."/>
            <person name="Numata K."/>
            <person name="Arakawa K."/>
        </authorList>
    </citation>
    <scope>NUCLEOTIDE SEQUENCE [LARGE SCALE GENOMIC DNA]</scope>
</reference>
<name>A0A4C1WXC9_EUMVA</name>
<keyword evidence="2" id="KW-1185">Reference proteome</keyword>
<evidence type="ECO:0000313" key="2">
    <source>
        <dbReference type="Proteomes" id="UP000299102"/>
    </source>
</evidence>
<dbReference type="EMBL" id="BGZK01000685">
    <property type="protein sequence ID" value="GBP56118.1"/>
    <property type="molecule type" value="Genomic_DNA"/>
</dbReference>
<dbReference type="AlphaFoldDB" id="A0A4C1WXC9"/>
<accession>A0A4C1WXC9</accession>
<sequence>MIRGGGEATAAPIAETDAEAFVTRASACDETNVSASGRAIGGRRAQIETLSSPVVSEPSSKLRSEGLIDLRPPARRSIRAACSDARNMPAQASVAH</sequence>
<protein>
    <submittedName>
        <fullName evidence="1">Uncharacterized protein</fullName>
    </submittedName>
</protein>
<evidence type="ECO:0000313" key="1">
    <source>
        <dbReference type="EMBL" id="GBP56118.1"/>
    </source>
</evidence>
<dbReference type="Proteomes" id="UP000299102">
    <property type="component" value="Unassembled WGS sequence"/>
</dbReference>
<comment type="caution">
    <text evidence="1">The sequence shown here is derived from an EMBL/GenBank/DDBJ whole genome shotgun (WGS) entry which is preliminary data.</text>
</comment>
<organism evidence="1 2">
    <name type="scientific">Eumeta variegata</name>
    <name type="common">Bagworm moth</name>
    <name type="synonym">Eumeta japonica</name>
    <dbReference type="NCBI Taxonomy" id="151549"/>
    <lineage>
        <taxon>Eukaryota</taxon>
        <taxon>Metazoa</taxon>
        <taxon>Ecdysozoa</taxon>
        <taxon>Arthropoda</taxon>
        <taxon>Hexapoda</taxon>
        <taxon>Insecta</taxon>
        <taxon>Pterygota</taxon>
        <taxon>Neoptera</taxon>
        <taxon>Endopterygota</taxon>
        <taxon>Lepidoptera</taxon>
        <taxon>Glossata</taxon>
        <taxon>Ditrysia</taxon>
        <taxon>Tineoidea</taxon>
        <taxon>Psychidae</taxon>
        <taxon>Oiketicinae</taxon>
        <taxon>Eumeta</taxon>
    </lineage>
</organism>